<dbReference type="InterPro" id="IPR039365">
    <property type="entry name" value="IS701-like"/>
</dbReference>
<comment type="caution">
    <text evidence="2">The sequence shown here is derived from an EMBL/GenBank/DDBJ whole genome shotgun (WGS) entry which is preliminary data.</text>
</comment>
<gene>
    <name evidence="2" type="ORF">KSZ_03860</name>
</gene>
<dbReference type="PANTHER" id="PTHR33627">
    <property type="entry name" value="TRANSPOSASE"/>
    <property type="match status" value="1"/>
</dbReference>
<evidence type="ECO:0000313" key="2">
    <source>
        <dbReference type="EMBL" id="GHO82380.1"/>
    </source>
</evidence>
<dbReference type="NCBIfam" id="NF033540">
    <property type="entry name" value="transpos_IS701"/>
    <property type="match status" value="1"/>
</dbReference>
<sequence>MKPSDHTIPQSTRTTLTDVVQWNQELEHVHTRIAPRFARPEPCLRVLAYLHGLLSEIPRKNGWQIAEHAREARPDGMQRLLTSTVWDANLVRDDLRAYVLERFGDVRAILAIDETSFPKRGRKSVGVKRQYCGTAKRLQNCQVGVFVSYIGAQGHTLLDRELYIPKCWFEDPERCREAGIPETTHFQTKCELARRMLERVDQTQIPVAWVVADTVYGSNQDLRTWLFLHHYNYVLAVTCDEPVEIMTPEGRQRMTVAQAQTRFLHAHDWQCLSMGEGTKGPRWFDWAVLPILYRCEEDQEHWLLIRRNPTDSTDKRYYVVFGPEGTPLPVMVNVMGARWGIEEDFQTGKDLGLDQYEVRTWTAWYRHITLVMLALAFLTGLCAQDQTTRAAGLDNPQQEISQHPLTRPEVCHLLAQLIWPAPHNVPLLLAWSWWRRCHQSRASYYHTRRRLKAG</sequence>
<dbReference type="InterPro" id="IPR038721">
    <property type="entry name" value="IS701-like_DDE_dom"/>
</dbReference>
<dbReference type="SUPFAM" id="SSF53098">
    <property type="entry name" value="Ribonuclease H-like"/>
    <property type="match status" value="1"/>
</dbReference>
<evidence type="ECO:0000313" key="3">
    <source>
        <dbReference type="Proteomes" id="UP000635565"/>
    </source>
</evidence>
<organism evidence="2 3">
    <name type="scientific">Dictyobacter formicarum</name>
    <dbReference type="NCBI Taxonomy" id="2778368"/>
    <lineage>
        <taxon>Bacteria</taxon>
        <taxon>Bacillati</taxon>
        <taxon>Chloroflexota</taxon>
        <taxon>Ktedonobacteria</taxon>
        <taxon>Ktedonobacterales</taxon>
        <taxon>Dictyobacteraceae</taxon>
        <taxon>Dictyobacter</taxon>
    </lineage>
</organism>
<dbReference type="Pfam" id="PF13546">
    <property type="entry name" value="DDE_5"/>
    <property type="match status" value="1"/>
</dbReference>
<evidence type="ECO:0000259" key="1">
    <source>
        <dbReference type="Pfam" id="PF13546"/>
    </source>
</evidence>
<dbReference type="InterPro" id="IPR012337">
    <property type="entry name" value="RNaseH-like_sf"/>
</dbReference>
<keyword evidence="3" id="KW-1185">Reference proteome</keyword>
<feature type="domain" description="Transposase IS701-like DDE" evidence="1">
    <location>
        <begin position="46"/>
        <end position="248"/>
    </location>
</feature>
<dbReference type="EMBL" id="BNJJ01000001">
    <property type="protein sequence ID" value="GHO82380.1"/>
    <property type="molecule type" value="Genomic_DNA"/>
</dbReference>
<dbReference type="Proteomes" id="UP000635565">
    <property type="component" value="Unassembled WGS sequence"/>
</dbReference>
<proteinExistence type="predicted"/>
<reference evidence="2 3" key="1">
    <citation type="journal article" date="2021" name="Int. J. Syst. Evol. Microbiol.">
        <title>Reticulibacter mediterranei gen. nov., sp. nov., within the new family Reticulibacteraceae fam. nov., and Ktedonospora formicarum gen. nov., sp. nov., Ktedonobacter robiniae sp. nov., Dictyobacter formicarum sp. nov. and Dictyobacter arantiisoli sp. nov., belonging to the class Ktedonobacteria.</title>
        <authorList>
            <person name="Yabe S."/>
            <person name="Zheng Y."/>
            <person name="Wang C.M."/>
            <person name="Sakai Y."/>
            <person name="Abe K."/>
            <person name="Yokota A."/>
            <person name="Donadio S."/>
            <person name="Cavaletti L."/>
            <person name="Monciardini P."/>
        </authorList>
    </citation>
    <scope>NUCLEOTIDE SEQUENCE [LARGE SCALE GENOMIC DNA]</scope>
    <source>
        <strain evidence="2 3">SOSP1-9</strain>
    </source>
</reference>
<accession>A0ABQ3V9B8</accession>
<protein>
    <submittedName>
        <fullName evidence="2">Transposase</fullName>
    </submittedName>
</protein>
<dbReference type="PANTHER" id="PTHR33627:SF1">
    <property type="entry name" value="TRANSPOSASE"/>
    <property type="match status" value="1"/>
</dbReference>
<dbReference type="RefSeq" id="WP_201360066.1">
    <property type="nucleotide sequence ID" value="NZ_BNJJ01000001.1"/>
</dbReference>
<name>A0ABQ3V9B8_9CHLR</name>